<dbReference type="RefSeq" id="XP_047764588.1">
    <property type="nucleotide sequence ID" value="XM_047909848.1"/>
</dbReference>
<dbReference type="Proteomes" id="UP000756132">
    <property type="component" value="Chromosome 7"/>
</dbReference>
<organism evidence="1 2">
    <name type="scientific">Passalora fulva</name>
    <name type="common">Tomato leaf mold</name>
    <name type="synonym">Cladosporium fulvum</name>
    <dbReference type="NCBI Taxonomy" id="5499"/>
    <lineage>
        <taxon>Eukaryota</taxon>
        <taxon>Fungi</taxon>
        <taxon>Dikarya</taxon>
        <taxon>Ascomycota</taxon>
        <taxon>Pezizomycotina</taxon>
        <taxon>Dothideomycetes</taxon>
        <taxon>Dothideomycetidae</taxon>
        <taxon>Mycosphaerellales</taxon>
        <taxon>Mycosphaerellaceae</taxon>
        <taxon>Fulvia</taxon>
    </lineage>
</organism>
<evidence type="ECO:0000313" key="2">
    <source>
        <dbReference type="Proteomes" id="UP000756132"/>
    </source>
</evidence>
<reference evidence="1" key="1">
    <citation type="submission" date="2021-12" db="EMBL/GenBank/DDBJ databases">
        <authorList>
            <person name="Zaccaron A."/>
            <person name="Stergiopoulos I."/>
        </authorList>
    </citation>
    <scope>NUCLEOTIDE SEQUENCE</scope>
    <source>
        <strain evidence="1">Race5_Kim</strain>
    </source>
</reference>
<dbReference type="AlphaFoldDB" id="A0A9Q8PD50"/>
<keyword evidence="2" id="KW-1185">Reference proteome</keyword>
<evidence type="ECO:0000313" key="1">
    <source>
        <dbReference type="EMBL" id="UJO20222.1"/>
    </source>
</evidence>
<name>A0A9Q8PD50_PASFU</name>
<accession>A0A9Q8PD50</accession>
<gene>
    <name evidence="1" type="ORF">CLAFUR5_10700</name>
</gene>
<reference evidence="1" key="2">
    <citation type="journal article" date="2022" name="Microb. Genom.">
        <title>A chromosome-scale genome assembly of the tomato pathogen Cladosporium fulvum reveals a compartmentalized genome architecture and the presence of a dispensable chromosome.</title>
        <authorList>
            <person name="Zaccaron A.Z."/>
            <person name="Chen L.H."/>
            <person name="Samaras A."/>
            <person name="Stergiopoulos I."/>
        </authorList>
    </citation>
    <scope>NUCLEOTIDE SEQUENCE</scope>
    <source>
        <strain evidence="1">Race5_Kim</strain>
    </source>
</reference>
<dbReference type="KEGG" id="ffu:CLAFUR5_10700"/>
<dbReference type="GeneID" id="71990578"/>
<sequence>MAYIATTKCPDVDENTTNYCDAYFKDMIHTANLCGDTIFTPKLLSLSLGHGALTLNSNGYVLPSLNNYIKIPHRQFSEVSSRLGHLELVSTDISVFQPNAETLWRRIFKDMINLHTLVIQCYPSELNDFQTLVDIFLRSPDLPSLRSLTIVGPKPGPIPIDSKALLNFLSYHQDLEMLGLLNVLPMEEDGAGGLARNVLSTVHELRQHAGLRGVGFIVAPYEGGFHSGKECQKPEQYGVVNKCFCRECVSEALQWLNKGMDVPIEAGGYQYADLVWTGPMPDLKGEEEEME</sequence>
<dbReference type="EMBL" id="CP090169">
    <property type="protein sequence ID" value="UJO20222.1"/>
    <property type="molecule type" value="Genomic_DNA"/>
</dbReference>
<protein>
    <submittedName>
        <fullName evidence="1">Uncharacterized protein</fullName>
    </submittedName>
</protein>
<proteinExistence type="predicted"/>